<dbReference type="OrthoDB" id="3059123at2759"/>
<gene>
    <name evidence="2" type="ORF">JR316_006979</name>
</gene>
<dbReference type="EMBL" id="JAFIQS010000006">
    <property type="protein sequence ID" value="KAG5168381.1"/>
    <property type="molecule type" value="Genomic_DNA"/>
</dbReference>
<dbReference type="AlphaFoldDB" id="A0A8H8CK30"/>
<protein>
    <submittedName>
        <fullName evidence="2">Uncharacterized protein</fullName>
    </submittedName>
</protein>
<feature type="region of interest" description="Disordered" evidence="1">
    <location>
        <begin position="357"/>
        <end position="379"/>
    </location>
</feature>
<accession>A0A8H8CK30</accession>
<evidence type="ECO:0000256" key="1">
    <source>
        <dbReference type="SAM" id="MobiDB-lite"/>
    </source>
</evidence>
<dbReference type="Gene3D" id="1.25.40.10">
    <property type="entry name" value="Tetratricopeptide repeat domain"/>
    <property type="match status" value="1"/>
</dbReference>
<organism evidence="2">
    <name type="scientific">Psilocybe cubensis</name>
    <name type="common">Psychedelic mushroom</name>
    <name type="synonym">Stropharia cubensis</name>
    <dbReference type="NCBI Taxonomy" id="181762"/>
    <lineage>
        <taxon>Eukaryota</taxon>
        <taxon>Fungi</taxon>
        <taxon>Dikarya</taxon>
        <taxon>Basidiomycota</taxon>
        <taxon>Agaricomycotina</taxon>
        <taxon>Agaricomycetes</taxon>
        <taxon>Agaricomycetidae</taxon>
        <taxon>Agaricales</taxon>
        <taxon>Agaricineae</taxon>
        <taxon>Strophariaceae</taxon>
        <taxon>Psilocybe</taxon>
    </lineage>
</organism>
<comment type="caution">
    <text evidence="2">The sequence shown here is derived from an EMBL/GenBank/DDBJ whole genome shotgun (WGS) entry which is preliminary data.</text>
</comment>
<name>A0A8H8CK30_PSICU</name>
<sequence length="379" mass="42835">MAGCWSSFLDFFRGDPSRKQFKRANAFYSQYKASDKKDLKALNNSIANYELALNNRRKTKDGLPHPDLGITLITYASVLWERYTITHSQSDVLKVIELDEEAYALWESDPASRPPDYPVLLLDLGNAYCNQYKVNPALHDMLGKAIIMFDKLKEVGTETDKQTGLIKLGDALYTWCYDDLAQSQDEKEEKLDRSIAILEKAIEGGRIGRKEGASDSSIPYETARQGLLTLAMAYNLRFQNRKLRADLDEAIKYNKLVLKHMRNDDTNTPYSLFDLAEKLFVKYEYEQGRRATGRSTDGAWLSIDLKADKGVNELRGAEGALTQVLQWREIDDAKHAELKSESTKLLDTVRTHITNLSRTASRASSSTNLNASDNGAEHV</sequence>
<evidence type="ECO:0000313" key="2">
    <source>
        <dbReference type="EMBL" id="KAG5168381.1"/>
    </source>
</evidence>
<reference evidence="2" key="1">
    <citation type="submission" date="2021-02" db="EMBL/GenBank/DDBJ databases">
        <title>Psilocybe cubensis genome.</title>
        <authorList>
            <person name="Mckernan K.J."/>
            <person name="Crawford S."/>
            <person name="Trippe A."/>
            <person name="Kane L.T."/>
            <person name="Mclaughlin S."/>
        </authorList>
    </citation>
    <scope>NUCLEOTIDE SEQUENCE [LARGE SCALE GENOMIC DNA]</scope>
    <source>
        <strain evidence="2">MGC-MH-2018</strain>
    </source>
</reference>
<feature type="compositionally biased region" description="Low complexity" evidence="1">
    <location>
        <begin position="357"/>
        <end position="372"/>
    </location>
</feature>
<proteinExistence type="predicted"/>
<dbReference type="InterPro" id="IPR011990">
    <property type="entry name" value="TPR-like_helical_dom_sf"/>
</dbReference>